<dbReference type="InterPro" id="IPR002798">
    <property type="entry name" value="SpoIIM-like"/>
</dbReference>
<reference evidence="2 3" key="1">
    <citation type="submission" date="2019-10" db="EMBL/GenBank/DDBJ databases">
        <title>Comparative genomics of sulfur disproportionating microorganisms.</title>
        <authorList>
            <person name="Ward L.M."/>
            <person name="Bertran E."/>
            <person name="Johnston D."/>
        </authorList>
    </citation>
    <scope>NUCLEOTIDE SEQUENCE [LARGE SCALE GENOMIC DNA]</scope>
    <source>
        <strain evidence="2 3">DSM 14055</strain>
    </source>
</reference>
<organism evidence="2 3">
    <name type="scientific">Desulfofundulus thermobenzoicus</name>
    <dbReference type="NCBI Taxonomy" id="29376"/>
    <lineage>
        <taxon>Bacteria</taxon>
        <taxon>Bacillati</taxon>
        <taxon>Bacillota</taxon>
        <taxon>Clostridia</taxon>
        <taxon>Eubacteriales</taxon>
        <taxon>Peptococcaceae</taxon>
        <taxon>Desulfofundulus</taxon>
    </lineage>
</organism>
<sequence length="115" mass="12355">MRRPSFSTLYITAGSPPVLRVLFLAELLFIKTAPSIRLVPALVLAVNGAVLSGACYVFWKSGASPALLAAGLVPHGVPKFSALFLACGAGMYGAAFERKAAVFRRTVVPYSRWRR</sequence>
<keyword evidence="1" id="KW-0472">Membrane</keyword>
<gene>
    <name evidence="2" type="ORF">GFC01_13745</name>
</gene>
<proteinExistence type="predicted"/>
<feature type="transmembrane region" description="Helical" evidence="1">
    <location>
        <begin position="41"/>
        <end position="59"/>
    </location>
</feature>
<evidence type="ECO:0000313" key="3">
    <source>
        <dbReference type="Proteomes" id="UP000441717"/>
    </source>
</evidence>
<keyword evidence="1" id="KW-1133">Transmembrane helix</keyword>
<dbReference type="Pfam" id="PF01944">
    <property type="entry name" value="SpoIIM"/>
    <property type="match status" value="1"/>
</dbReference>
<dbReference type="EMBL" id="WHYR01000045">
    <property type="protein sequence ID" value="MQL53299.1"/>
    <property type="molecule type" value="Genomic_DNA"/>
</dbReference>
<evidence type="ECO:0000256" key="1">
    <source>
        <dbReference type="SAM" id="Phobius"/>
    </source>
</evidence>
<name>A0A6N7IUX0_9FIRM</name>
<feature type="transmembrane region" description="Helical" evidence="1">
    <location>
        <begin position="79"/>
        <end position="96"/>
    </location>
</feature>
<dbReference type="AlphaFoldDB" id="A0A6N7IUX0"/>
<keyword evidence="1" id="KW-0812">Transmembrane</keyword>
<comment type="caution">
    <text evidence="2">The sequence shown here is derived from an EMBL/GenBank/DDBJ whole genome shotgun (WGS) entry which is preliminary data.</text>
</comment>
<protein>
    <submittedName>
        <fullName evidence="2">Uncharacterized protein</fullName>
    </submittedName>
</protein>
<dbReference type="Proteomes" id="UP000441717">
    <property type="component" value="Unassembled WGS sequence"/>
</dbReference>
<keyword evidence="3" id="KW-1185">Reference proteome</keyword>
<accession>A0A6N7IUX0</accession>
<evidence type="ECO:0000313" key="2">
    <source>
        <dbReference type="EMBL" id="MQL53299.1"/>
    </source>
</evidence>